<feature type="compositionally biased region" description="Pro residues" evidence="1">
    <location>
        <begin position="19"/>
        <end position="29"/>
    </location>
</feature>
<evidence type="ECO:0000256" key="1">
    <source>
        <dbReference type="SAM" id="MobiDB-lite"/>
    </source>
</evidence>
<proteinExistence type="predicted"/>
<keyword evidence="3" id="KW-1185">Reference proteome</keyword>
<dbReference type="Proteomes" id="UP001590951">
    <property type="component" value="Unassembled WGS sequence"/>
</dbReference>
<dbReference type="InterPro" id="IPR009836">
    <property type="entry name" value="GRDP-like"/>
</dbReference>
<dbReference type="PANTHER" id="PTHR34365:SF7">
    <property type="entry name" value="GLYCINE-RICH DOMAIN-CONTAINING PROTEIN 1"/>
    <property type="match status" value="1"/>
</dbReference>
<dbReference type="Pfam" id="PF07173">
    <property type="entry name" value="GRDP-like"/>
    <property type="match status" value="1"/>
</dbReference>
<accession>A0ABR4BCX7</accession>
<sequence>MFEPRPQDQQVAGKDLPLSTPPRDSPPPTYAVNDSNDSNVPDITAAFSNLNLSASRTPTTDQCIAHLKLLECFHQLREDIASKDGLFGIRDGFTAEKGTDRERAELLAKIREKRWAIYVARAAKRFECWWEKCVEPDAQMLKQRDIQTTFDPTANRGPSLSYDCDNLPPLDVIMVWHAYQLNPRNFFEDCIRYGKLKFWRTGLPWAAVNSCIENDNFDFMATEEAIQSFELQTGYPWNNIDQQDLIIKCPSCFKLHSVPWTGWNSTSAWVTHSGNMGKFAGEANAAGFADKRFHFWAPCGVEIDHELLKIKKFRHDIEALRWKDVPMPGTILNLEGIPEKPRDIKRHHPLFPNRLIRGPDSNPSALYQSLDSATATQFGRNKTMSHIRAEIERALADKSYVKKANYNFVSAIDRKEKIAVRRMMSRYWENSSPFALDLIGAVIRQGSFIEKMHSVDWIHSPAATSTMKRLLTKYSRYFAILAAYPTKVAVPTLDVDLAWHTHQLSPPTYYAYSVLQTQKFIDHDDKIEETKLSSAFEWTSKTYQKIFNELYSECTCWYCEAIRESHTSSLKRMFGAYDQIDDQLSRLHSASDPHSAPHISAHNAIKAETGDDRRTREGIMQMKLERDYKKAVQRARKKGRELPARDDYMYAYAWGYPMYMPYYAPYMGDPCVTGGMYASNPACANMTTAGIGTCCQGACGGGVAAGAGAGNGAAGCAGGAAGGCGGSGGVCGGGGGGGGGVRRRRMRMDLTFYIGQDARLTFNAFRIFCIF</sequence>
<evidence type="ECO:0000313" key="3">
    <source>
        <dbReference type="Proteomes" id="UP001590951"/>
    </source>
</evidence>
<organism evidence="2 3">
    <name type="scientific">Lepraria finkii</name>
    <dbReference type="NCBI Taxonomy" id="1340010"/>
    <lineage>
        <taxon>Eukaryota</taxon>
        <taxon>Fungi</taxon>
        <taxon>Dikarya</taxon>
        <taxon>Ascomycota</taxon>
        <taxon>Pezizomycotina</taxon>
        <taxon>Lecanoromycetes</taxon>
        <taxon>OSLEUM clade</taxon>
        <taxon>Lecanoromycetidae</taxon>
        <taxon>Lecanorales</taxon>
        <taxon>Lecanorineae</taxon>
        <taxon>Stereocaulaceae</taxon>
        <taxon>Lepraria</taxon>
    </lineage>
</organism>
<protein>
    <recommendedName>
        <fullName evidence="4">Alpha-ketoglutarate-dependent sulfonate dioxygenase</fullName>
    </recommendedName>
</protein>
<evidence type="ECO:0000313" key="2">
    <source>
        <dbReference type="EMBL" id="KAL2055640.1"/>
    </source>
</evidence>
<feature type="region of interest" description="Disordered" evidence="1">
    <location>
        <begin position="1"/>
        <end position="38"/>
    </location>
</feature>
<reference evidence="2 3" key="1">
    <citation type="submission" date="2024-09" db="EMBL/GenBank/DDBJ databases">
        <title>Rethinking Asexuality: The Enigmatic Case of Functional Sexual Genes in Lepraria (Stereocaulaceae).</title>
        <authorList>
            <person name="Doellman M."/>
            <person name="Sun Y."/>
            <person name="Barcenas-Pena A."/>
            <person name="Lumbsch H.T."/>
            <person name="Grewe F."/>
        </authorList>
    </citation>
    <scope>NUCLEOTIDE SEQUENCE [LARGE SCALE GENOMIC DNA]</scope>
    <source>
        <strain evidence="2 3">Grewe 0041</strain>
    </source>
</reference>
<dbReference type="PANTHER" id="PTHR34365">
    <property type="entry name" value="ENOLASE (DUF1399)"/>
    <property type="match status" value="1"/>
</dbReference>
<feature type="region of interest" description="Disordered" evidence="1">
    <location>
        <begin position="588"/>
        <end position="612"/>
    </location>
</feature>
<gene>
    <name evidence="2" type="ORF">ABVK25_003882</name>
</gene>
<comment type="caution">
    <text evidence="2">The sequence shown here is derived from an EMBL/GenBank/DDBJ whole genome shotgun (WGS) entry which is preliminary data.</text>
</comment>
<name>A0ABR4BCX7_9LECA</name>
<evidence type="ECO:0008006" key="4">
    <source>
        <dbReference type="Google" id="ProtNLM"/>
    </source>
</evidence>
<dbReference type="EMBL" id="JBHFEH010000010">
    <property type="protein sequence ID" value="KAL2055640.1"/>
    <property type="molecule type" value="Genomic_DNA"/>
</dbReference>